<keyword evidence="8" id="KW-1185">Reference proteome</keyword>
<sequence length="331" mass="36548">MQFLIGCLGLIIIIALIIAIVQWIFGNILAVIGVLIVIWGAYEWNKNRNMSVSSKAPAILIILGLFLTIGWFAMKPEPSPEVAEEDTYEEFLDSKQNEEAEIVPVTSDPNESDEETDTAFIKAKVLSVTDGDTIKVDLNGKEETVRLILVDTPETKHPQLGKQPLGEEASAFTTEQLNGKEVEIEPGIEERDRYGRLLAYVYVGDKMFNKTLIEEGLARVTVYPPNTEYLEELEVAQAAAKEKGIGIWEVENYATDDGYDSAVYEPDPEPEPVAVEPEPEPVVEEPAPAATVESFKNCTALRAVYPDGVPAGHPAYDSKHDRDGDDYACEN</sequence>
<dbReference type="PANTHER" id="PTHR12302:SF3">
    <property type="entry name" value="SERINE_THREONINE-PROTEIN KINASE 31"/>
    <property type="match status" value="1"/>
</dbReference>
<dbReference type="InterPro" id="IPR035437">
    <property type="entry name" value="SNase_OB-fold_sf"/>
</dbReference>
<dbReference type="SMART" id="SM00894">
    <property type="entry name" value="Excalibur"/>
    <property type="match status" value="1"/>
</dbReference>
<dbReference type="SUPFAM" id="SSF50199">
    <property type="entry name" value="Staphylococcal nuclease"/>
    <property type="match status" value="1"/>
</dbReference>
<evidence type="ECO:0000256" key="3">
    <source>
        <dbReference type="ARBA" id="ARBA00022801"/>
    </source>
</evidence>
<evidence type="ECO:0000259" key="6">
    <source>
        <dbReference type="PROSITE" id="PS50830"/>
    </source>
</evidence>
<keyword evidence="5" id="KW-0812">Transmembrane</keyword>
<proteinExistence type="predicted"/>
<keyword evidence="3" id="KW-0378">Hydrolase</keyword>
<evidence type="ECO:0000313" key="7">
    <source>
        <dbReference type="EMBL" id="OLN23869.1"/>
    </source>
</evidence>
<keyword evidence="5" id="KW-0472">Membrane</keyword>
<feature type="domain" description="TNase-like" evidence="6">
    <location>
        <begin position="119"/>
        <end position="250"/>
    </location>
</feature>
<comment type="caution">
    <text evidence="7">The sequence shown here is derived from an EMBL/GenBank/DDBJ whole genome shotgun (WGS) entry which is preliminary data.</text>
</comment>
<evidence type="ECO:0000313" key="8">
    <source>
        <dbReference type="Proteomes" id="UP000185568"/>
    </source>
</evidence>
<dbReference type="GO" id="GO:0004519">
    <property type="term" value="F:endonuclease activity"/>
    <property type="evidence" value="ECO:0007669"/>
    <property type="project" value="UniProtKB-KW"/>
</dbReference>
<dbReference type="EMBL" id="MSDU01000004">
    <property type="protein sequence ID" value="OLN23869.1"/>
    <property type="molecule type" value="Genomic_DNA"/>
</dbReference>
<evidence type="ECO:0000256" key="5">
    <source>
        <dbReference type="SAM" id="Phobius"/>
    </source>
</evidence>
<feature type="compositionally biased region" description="Basic and acidic residues" evidence="4">
    <location>
        <begin position="316"/>
        <end position="325"/>
    </location>
</feature>
<keyword evidence="1" id="KW-0540">Nuclease</keyword>
<keyword evidence="2" id="KW-0255">Endonuclease</keyword>
<dbReference type="Pfam" id="PF00565">
    <property type="entry name" value="SNase"/>
    <property type="match status" value="1"/>
</dbReference>
<dbReference type="Gene3D" id="2.40.50.90">
    <property type="match status" value="1"/>
</dbReference>
<dbReference type="Pfam" id="PF05901">
    <property type="entry name" value="Excalibur"/>
    <property type="match status" value="1"/>
</dbReference>
<gene>
    <name evidence="7" type="ORF">BTO30_02705</name>
</gene>
<dbReference type="SMART" id="SM00318">
    <property type="entry name" value="SNc"/>
    <property type="match status" value="1"/>
</dbReference>
<dbReference type="RefSeq" id="WP_075397180.1">
    <property type="nucleotide sequence ID" value="NZ_MSDU01000004.1"/>
</dbReference>
<dbReference type="InterPro" id="IPR002071">
    <property type="entry name" value="Thermonucl_AS"/>
</dbReference>
<feature type="transmembrane region" description="Helical" evidence="5">
    <location>
        <begin position="12"/>
        <end position="42"/>
    </location>
</feature>
<accession>A0A1Q8Q949</accession>
<feature type="region of interest" description="Disordered" evidence="4">
    <location>
        <begin position="307"/>
        <end position="331"/>
    </location>
</feature>
<evidence type="ECO:0000256" key="4">
    <source>
        <dbReference type="SAM" id="MobiDB-lite"/>
    </source>
</evidence>
<dbReference type="PANTHER" id="PTHR12302">
    <property type="entry name" value="EBNA2 BINDING PROTEIN P100"/>
    <property type="match status" value="1"/>
</dbReference>
<protein>
    <recommendedName>
        <fullName evidence="6">TNase-like domain-containing protein</fullName>
    </recommendedName>
</protein>
<dbReference type="PROSITE" id="PS01123">
    <property type="entry name" value="TNASE_1"/>
    <property type="match status" value="1"/>
</dbReference>
<dbReference type="InterPro" id="IPR016071">
    <property type="entry name" value="Staphylococal_nuclease_OB-fold"/>
</dbReference>
<dbReference type="CDD" id="cd00175">
    <property type="entry name" value="SNc"/>
    <property type="match status" value="1"/>
</dbReference>
<dbReference type="Proteomes" id="UP000185568">
    <property type="component" value="Unassembled WGS sequence"/>
</dbReference>
<dbReference type="GO" id="GO:0003676">
    <property type="term" value="F:nucleic acid binding"/>
    <property type="evidence" value="ECO:0007669"/>
    <property type="project" value="InterPro"/>
</dbReference>
<keyword evidence="5" id="KW-1133">Transmembrane helix</keyword>
<dbReference type="GO" id="GO:0016787">
    <property type="term" value="F:hydrolase activity"/>
    <property type="evidence" value="ECO:0007669"/>
    <property type="project" value="UniProtKB-KW"/>
</dbReference>
<organism evidence="7 8">
    <name type="scientific">Domibacillus antri</name>
    <dbReference type="NCBI Taxonomy" id="1714264"/>
    <lineage>
        <taxon>Bacteria</taxon>
        <taxon>Bacillati</taxon>
        <taxon>Bacillota</taxon>
        <taxon>Bacilli</taxon>
        <taxon>Bacillales</taxon>
        <taxon>Bacillaceae</taxon>
        <taxon>Domibacillus</taxon>
    </lineage>
</organism>
<reference evidence="7 8" key="1">
    <citation type="submission" date="2016-12" db="EMBL/GenBank/DDBJ databases">
        <title>Domibacillus antri genome sequencing.</title>
        <authorList>
            <person name="Verma A."/>
            <person name="Krishnamurthi S."/>
        </authorList>
    </citation>
    <scope>NUCLEOTIDE SEQUENCE [LARGE SCALE GENOMIC DNA]</scope>
    <source>
        <strain evidence="7 8">XD80</strain>
    </source>
</reference>
<evidence type="ECO:0000256" key="2">
    <source>
        <dbReference type="ARBA" id="ARBA00022759"/>
    </source>
</evidence>
<dbReference type="InterPro" id="IPR008613">
    <property type="entry name" value="Excalibur_Ca-bd_domain"/>
</dbReference>
<feature type="transmembrane region" description="Helical" evidence="5">
    <location>
        <begin position="54"/>
        <end position="74"/>
    </location>
</feature>
<dbReference type="PROSITE" id="PS50830">
    <property type="entry name" value="TNASE_3"/>
    <property type="match status" value="1"/>
</dbReference>
<feature type="region of interest" description="Disordered" evidence="4">
    <location>
        <begin position="265"/>
        <end position="288"/>
    </location>
</feature>
<dbReference type="AlphaFoldDB" id="A0A1Q8Q949"/>
<dbReference type="STRING" id="1714264.BTO30_02705"/>
<evidence type="ECO:0000256" key="1">
    <source>
        <dbReference type="ARBA" id="ARBA00022722"/>
    </source>
</evidence>
<name>A0A1Q8Q949_9BACI</name>
<dbReference type="PROSITE" id="PS01284">
    <property type="entry name" value="TNASE_2"/>
    <property type="match status" value="1"/>
</dbReference>